<dbReference type="EC" id="3.1.3.7" evidence="9"/>
<evidence type="ECO:0000256" key="7">
    <source>
        <dbReference type="ARBA" id="ARBA00022842"/>
    </source>
</evidence>
<evidence type="ECO:0000256" key="10">
    <source>
        <dbReference type="PIRSR" id="PIRSR600760-2"/>
    </source>
</evidence>
<evidence type="ECO:0000313" key="12">
    <source>
        <dbReference type="Proteomes" id="UP001165427"/>
    </source>
</evidence>
<feature type="binding site" evidence="9">
    <location>
        <position position="85"/>
    </location>
    <ligand>
        <name>Mg(2+)</name>
        <dbReference type="ChEBI" id="CHEBI:18420"/>
        <label>2</label>
    </ligand>
</feature>
<dbReference type="GO" id="GO:0008441">
    <property type="term" value="F:3'(2'),5'-bisphosphate nucleotidase activity"/>
    <property type="evidence" value="ECO:0007669"/>
    <property type="project" value="UniProtKB-UniRule"/>
</dbReference>
<feature type="binding site" evidence="10">
    <location>
        <position position="85"/>
    </location>
    <ligand>
        <name>Mg(2+)</name>
        <dbReference type="ChEBI" id="CHEBI:18420"/>
        <label>1</label>
        <note>catalytic</note>
    </ligand>
</feature>
<gene>
    <name evidence="9 11" type="primary">cysQ</name>
    <name evidence="11" type="ORF">MRX98_20890</name>
</gene>
<sequence>METADYLVAAIDAAARAGAAILEVYGTDFGVDIKADRSPLTRADLAAHAVIRDRLRATALPLLSEEGRDIPYDERRGWGRFWMVDPLDGTKEFVKRNGEFTVNIALIDDQRPVLGVIFVPVSGACYFAAEALGAYKVERVAAISAALDGWVEAPEAALERLLAVAHPLPLVGAAKRPFTVAASRSHVTDDLQRHLSALAADHPDMVRISAGSSLKFCLVAEGAADKYPRLGPTMEWDTAAGQAIVACAGGRVVTYEEGDPLRYNKPDLHNPWFIVRR</sequence>
<keyword evidence="5 9" id="KW-0479">Metal-binding</keyword>
<feature type="binding site" evidence="9">
    <location>
        <position position="85"/>
    </location>
    <ligand>
        <name>Mg(2+)</name>
        <dbReference type="ChEBI" id="CHEBI:18420"/>
        <label>1</label>
    </ligand>
</feature>
<comment type="function">
    <text evidence="9">Converts adenosine-3',5'-bisphosphate (PAP) to AMP.</text>
</comment>
<dbReference type="AlphaFoldDB" id="A0AA41R8A3"/>
<keyword evidence="6 9" id="KW-0378">Hydrolase</keyword>
<proteinExistence type="inferred from homology"/>
<dbReference type="Pfam" id="PF00459">
    <property type="entry name" value="Inositol_P"/>
    <property type="match status" value="1"/>
</dbReference>
<dbReference type="GO" id="GO:0050427">
    <property type="term" value="P:3'-phosphoadenosine 5'-phosphosulfate metabolic process"/>
    <property type="evidence" value="ECO:0007669"/>
    <property type="project" value="TreeGrafter"/>
</dbReference>
<feature type="binding site" evidence="10">
    <location>
        <position position="88"/>
    </location>
    <ligand>
        <name>Mg(2+)</name>
        <dbReference type="ChEBI" id="CHEBI:18420"/>
        <label>1</label>
        <note>catalytic</note>
    </ligand>
</feature>
<reference evidence="11" key="1">
    <citation type="submission" date="2022-04" db="EMBL/GenBank/DDBJ databases">
        <title>Desulfatitalea alkaliphila sp. nov., a novel anaerobic sulfate-reducing bacterium isolated from terrestrial mud volcano, Taman Peninsula, Russia.</title>
        <authorList>
            <person name="Khomyakova M.A."/>
            <person name="Merkel A.Y."/>
            <person name="Slobodkin A.I."/>
        </authorList>
    </citation>
    <scope>NUCLEOTIDE SEQUENCE</scope>
    <source>
        <strain evidence="11">M08but</strain>
    </source>
</reference>
<feature type="binding site" evidence="9">
    <location>
        <position position="65"/>
    </location>
    <ligand>
        <name>Mg(2+)</name>
        <dbReference type="ChEBI" id="CHEBI:18420"/>
        <label>1</label>
    </ligand>
</feature>
<evidence type="ECO:0000256" key="9">
    <source>
        <dbReference type="HAMAP-Rule" id="MF_02095"/>
    </source>
</evidence>
<dbReference type="PRINTS" id="PR00377">
    <property type="entry name" value="IMPHPHTASES"/>
</dbReference>
<feature type="binding site" evidence="10">
    <location>
        <position position="65"/>
    </location>
    <ligand>
        <name>Mg(2+)</name>
        <dbReference type="ChEBI" id="CHEBI:18420"/>
        <label>1</label>
        <note>catalytic</note>
    </ligand>
</feature>
<dbReference type="Gene3D" id="3.40.190.80">
    <property type="match status" value="1"/>
</dbReference>
<dbReference type="GO" id="GO:0000287">
    <property type="term" value="F:magnesium ion binding"/>
    <property type="evidence" value="ECO:0007669"/>
    <property type="project" value="UniProtKB-UniRule"/>
</dbReference>
<dbReference type="Gene3D" id="3.30.540.10">
    <property type="entry name" value="Fructose-1,6-Bisphosphatase, subunit A, domain 1"/>
    <property type="match status" value="1"/>
</dbReference>
<dbReference type="GO" id="GO:0005886">
    <property type="term" value="C:plasma membrane"/>
    <property type="evidence" value="ECO:0007669"/>
    <property type="project" value="UniProtKB-SubCell"/>
</dbReference>
<feature type="binding site" evidence="9">
    <location>
        <position position="237"/>
    </location>
    <ligand>
        <name>Mg(2+)</name>
        <dbReference type="ChEBI" id="CHEBI:18420"/>
        <label>2</label>
    </ligand>
</feature>
<feature type="binding site" evidence="10">
    <location>
        <position position="87"/>
    </location>
    <ligand>
        <name>Mg(2+)</name>
        <dbReference type="ChEBI" id="CHEBI:18420"/>
        <label>1</label>
        <note>catalytic</note>
    </ligand>
</feature>
<comment type="catalytic activity">
    <reaction evidence="1 9">
        <text>adenosine 3',5'-bisphosphate + H2O = AMP + phosphate</text>
        <dbReference type="Rhea" id="RHEA:10040"/>
        <dbReference type="ChEBI" id="CHEBI:15377"/>
        <dbReference type="ChEBI" id="CHEBI:43474"/>
        <dbReference type="ChEBI" id="CHEBI:58343"/>
        <dbReference type="ChEBI" id="CHEBI:456215"/>
        <dbReference type="EC" id="3.1.3.7"/>
    </reaction>
</comment>
<dbReference type="RefSeq" id="WP_246914775.1">
    <property type="nucleotide sequence ID" value="NZ_JALJRB010000041.1"/>
</dbReference>
<keyword evidence="3 9" id="KW-1003">Cell membrane</keyword>
<protein>
    <recommendedName>
        <fullName evidence="9">3'(2'),5'-bisphosphate nucleotidase CysQ</fullName>
        <ecNumber evidence="9">3.1.3.7</ecNumber>
    </recommendedName>
    <alternativeName>
        <fullName evidence="9">3'(2'),5-bisphosphonucleoside 3'(2')-phosphohydrolase</fullName>
    </alternativeName>
    <alternativeName>
        <fullName evidence="9">3'-phosphoadenosine 5'-phosphate phosphatase</fullName>
        <shortName evidence="9">PAP phosphatase</shortName>
    </alternativeName>
</protein>
<dbReference type="InterPro" id="IPR020583">
    <property type="entry name" value="Inositol_monoP_metal-BS"/>
</dbReference>
<evidence type="ECO:0000256" key="8">
    <source>
        <dbReference type="ARBA" id="ARBA00023136"/>
    </source>
</evidence>
<dbReference type="PANTHER" id="PTHR43028">
    <property type="entry name" value="3'(2'),5'-BISPHOSPHATE NUCLEOTIDASE 1"/>
    <property type="match status" value="1"/>
</dbReference>
<keyword evidence="7 9" id="KW-0460">Magnesium</keyword>
<evidence type="ECO:0000256" key="2">
    <source>
        <dbReference type="ARBA" id="ARBA00005289"/>
    </source>
</evidence>
<feature type="binding site" evidence="9">
    <location>
        <position position="88"/>
    </location>
    <ligand>
        <name>Mg(2+)</name>
        <dbReference type="ChEBI" id="CHEBI:18420"/>
        <label>2</label>
    </ligand>
</feature>
<keyword evidence="8 9" id="KW-0472">Membrane</keyword>
<dbReference type="NCBIfam" id="TIGR01331">
    <property type="entry name" value="bisphos_cysQ"/>
    <property type="match status" value="1"/>
</dbReference>
<dbReference type="SUPFAM" id="SSF56655">
    <property type="entry name" value="Carbohydrate phosphatase"/>
    <property type="match status" value="1"/>
</dbReference>
<evidence type="ECO:0000313" key="11">
    <source>
        <dbReference type="EMBL" id="MCJ8503045.1"/>
    </source>
</evidence>
<dbReference type="CDD" id="cd01638">
    <property type="entry name" value="CysQ"/>
    <property type="match status" value="1"/>
</dbReference>
<dbReference type="GO" id="GO:0000103">
    <property type="term" value="P:sulfate assimilation"/>
    <property type="evidence" value="ECO:0007669"/>
    <property type="project" value="TreeGrafter"/>
</dbReference>
<comment type="cofactor">
    <cofactor evidence="9 10">
        <name>Mg(2+)</name>
        <dbReference type="ChEBI" id="CHEBI:18420"/>
    </cofactor>
</comment>
<dbReference type="InterPro" id="IPR020550">
    <property type="entry name" value="Inositol_monophosphatase_CS"/>
</dbReference>
<evidence type="ECO:0000256" key="4">
    <source>
        <dbReference type="ARBA" id="ARBA00022519"/>
    </source>
</evidence>
<name>A0AA41R8A3_9BACT</name>
<evidence type="ECO:0000256" key="6">
    <source>
        <dbReference type="ARBA" id="ARBA00022801"/>
    </source>
</evidence>
<feature type="binding site" evidence="9">
    <location>
        <position position="237"/>
    </location>
    <ligand>
        <name>substrate</name>
    </ligand>
</feature>
<feature type="binding site" evidence="9">
    <location>
        <begin position="87"/>
        <end position="90"/>
    </location>
    <ligand>
        <name>substrate</name>
    </ligand>
</feature>
<dbReference type="PROSITE" id="PS00630">
    <property type="entry name" value="IMP_2"/>
    <property type="match status" value="1"/>
</dbReference>
<dbReference type="GO" id="GO:0046854">
    <property type="term" value="P:phosphatidylinositol phosphate biosynthetic process"/>
    <property type="evidence" value="ECO:0007669"/>
    <property type="project" value="InterPro"/>
</dbReference>
<keyword evidence="12" id="KW-1185">Reference proteome</keyword>
<evidence type="ECO:0000256" key="3">
    <source>
        <dbReference type="ARBA" id="ARBA00022475"/>
    </source>
</evidence>
<feature type="binding site" evidence="10">
    <location>
        <position position="237"/>
    </location>
    <ligand>
        <name>Mg(2+)</name>
        <dbReference type="ChEBI" id="CHEBI:18420"/>
        <label>1</label>
        <note>catalytic</note>
    </ligand>
</feature>
<dbReference type="PANTHER" id="PTHR43028:SF5">
    <property type="entry name" value="3'(2'),5'-BISPHOSPHATE NUCLEOTIDASE 1"/>
    <property type="match status" value="1"/>
</dbReference>
<dbReference type="PROSITE" id="PS00629">
    <property type="entry name" value="IMP_1"/>
    <property type="match status" value="1"/>
</dbReference>
<dbReference type="InterPro" id="IPR050725">
    <property type="entry name" value="CysQ/Inositol_MonoPase"/>
</dbReference>
<dbReference type="EMBL" id="JALJRB010000041">
    <property type="protein sequence ID" value="MCJ8503045.1"/>
    <property type="molecule type" value="Genomic_DNA"/>
</dbReference>
<dbReference type="Proteomes" id="UP001165427">
    <property type="component" value="Unassembled WGS sequence"/>
</dbReference>
<dbReference type="InterPro" id="IPR006240">
    <property type="entry name" value="CysQ"/>
</dbReference>
<evidence type="ECO:0000256" key="1">
    <source>
        <dbReference type="ARBA" id="ARBA00001625"/>
    </source>
</evidence>
<comment type="caution">
    <text evidence="11">The sequence shown here is derived from an EMBL/GenBank/DDBJ whole genome shotgun (WGS) entry which is preliminary data.</text>
</comment>
<evidence type="ECO:0000256" key="5">
    <source>
        <dbReference type="ARBA" id="ARBA00022723"/>
    </source>
</evidence>
<accession>A0AA41R8A3</accession>
<dbReference type="HAMAP" id="MF_02095">
    <property type="entry name" value="CysQ"/>
    <property type="match status" value="1"/>
</dbReference>
<organism evidence="11 12">
    <name type="scientific">Desulfatitalea alkaliphila</name>
    <dbReference type="NCBI Taxonomy" id="2929485"/>
    <lineage>
        <taxon>Bacteria</taxon>
        <taxon>Pseudomonadati</taxon>
        <taxon>Thermodesulfobacteriota</taxon>
        <taxon>Desulfobacteria</taxon>
        <taxon>Desulfobacterales</taxon>
        <taxon>Desulfosarcinaceae</taxon>
        <taxon>Desulfatitalea</taxon>
    </lineage>
</organism>
<feature type="binding site" evidence="9">
    <location>
        <position position="87"/>
    </location>
    <ligand>
        <name>Mg(2+)</name>
        <dbReference type="ChEBI" id="CHEBI:18420"/>
        <label>1</label>
    </ligand>
</feature>
<feature type="binding site" evidence="9">
    <location>
        <position position="65"/>
    </location>
    <ligand>
        <name>substrate</name>
    </ligand>
</feature>
<keyword evidence="4" id="KW-0997">Cell inner membrane</keyword>
<comment type="similarity">
    <text evidence="2 9">Belongs to the inositol monophosphatase superfamily. CysQ family.</text>
</comment>
<dbReference type="InterPro" id="IPR000760">
    <property type="entry name" value="Inositol_monophosphatase-like"/>
</dbReference>
<comment type="subcellular location">
    <subcellularLocation>
        <location evidence="9">Cell membrane</location>
        <topology evidence="9">Peripheral membrane protein</topology>
        <orientation evidence="9">Cytoplasmic side</orientation>
    </subcellularLocation>
</comment>